<accession>A0A4Q9MXF7</accession>
<reference evidence="2" key="1">
    <citation type="submission" date="2019-01" db="EMBL/GenBank/DDBJ databases">
        <title>Draft genome sequences of three monokaryotic isolates of the white-rot basidiomycete fungus Dichomitus squalens.</title>
        <authorList>
            <consortium name="DOE Joint Genome Institute"/>
            <person name="Lopez S.C."/>
            <person name="Andreopoulos B."/>
            <person name="Pangilinan J."/>
            <person name="Lipzen A."/>
            <person name="Riley R."/>
            <person name="Ahrendt S."/>
            <person name="Ng V."/>
            <person name="Barry K."/>
            <person name="Daum C."/>
            <person name="Grigoriev I.V."/>
            <person name="Hilden K.S."/>
            <person name="Makela M.R."/>
            <person name="de Vries R.P."/>
        </authorList>
    </citation>
    <scope>NUCLEOTIDE SEQUENCE [LARGE SCALE GENOMIC DNA]</scope>
    <source>
        <strain evidence="2">OM18370.1</strain>
    </source>
</reference>
<name>A0A4Q9MXF7_9APHY</name>
<feature type="region of interest" description="Disordered" evidence="1">
    <location>
        <begin position="1"/>
        <end position="28"/>
    </location>
</feature>
<protein>
    <submittedName>
        <fullName evidence="2">Uncharacterized protein</fullName>
    </submittedName>
</protein>
<organism evidence="2">
    <name type="scientific">Dichomitus squalens</name>
    <dbReference type="NCBI Taxonomy" id="114155"/>
    <lineage>
        <taxon>Eukaryota</taxon>
        <taxon>Fungi</taxon>
        <taxon>Dikarya</taxon>
        <taxon>Basidiomycota</taxon>
        <taxon>Agaricomycotina</taxon>
        <taxon>Agaricomycetes</taxon>
        <taxon>Polyporales</taxon>
        <taxon>Polyporaceae</taxon>
        <taxon>Dichomitus</taxon>
    </lineage>
</organism>
<sequence length="96" mass="10633">MQSRQRRKAAAAQNAPGRHADHSQVGSAAKVKTLNINTIKYHRLGDYVRMVCRTGTSDNANTQTVSGVAIFRSAHMCSRSKRRSTHISHHLHTLNA</sequence>
<dbReference type="EMBL" id="ML143394">
    <property type="protein sequence ID" value="TBU32709.1"/>
    <property type="molecule type" value="Genomic_DNA"/>
</dbReference>
<proteinExistence type="predicted"/>
<evidence type="ECO:0000313" key="2">
    <source>
        <dbReference type="EMBL" id="TBU32709.1"/>
    </source>
</evidence>
<evidence type="ECO:0000256" key="1">
    <source>
        <dbReference type="SAM" id="MobiDB-lite"/>
    </source>
</evidence>
<dbReference type="Proteomes" id="UP000292957">
    <property type="component" value="Unassembled WGS sequence"/>
</dbReference>
<dbReference type="OrthoDB" id="3269417at2759"/>
<dbReference type="AlphaFoldDB" id="A0A4Q9MXF7"/>
<gene>
    <name evidence="2" type="ORF">BD311DRAFT_654539</name>
</gene>